<proteinExistence type="predicted"/>
<keyword evidence="1" id="KW-0175">Coiled coil</keyword>
<dbReference type="PANTHER" id="PTHR33874">
    <property type="entry name" value="RING FINGER PROTEIN"/>
    <property type="match status" value="1"/>
</dbReference>
<dbReference type="Proteomes" id="UP001605036">
    <property type="component" value="Unassembled WGS sequence"/>
</dbReference>
<evidence type="ECO:0000313" key="2">
    <source>
        <dbReference type="EMBL" id="KAL2641686.1"/>
    </source>
</evidence>
<dbReference type="EMBL" id="JBHFFA010000002">
    <property type="protein sequence ID" value="KAL2641686.1"/>
    <property type="molecule type" value="Genomic_DNA"/>
</dbReference>
<sequence length="268" mass="30359">MVGPHAVEMAFHVAEVADVAWGAIGRHREHVAVEKAIEKEYSGTEEALEKERLENQKLRAAIQEYEEALQKELERQGSKQSLSESLMLSKETSPDLYDELKKKVESPSFLQKLKSLPPQDPRQAYLPKSIEDCVFDSEDPNHWQWINDSDMFGMETKEEKDGLDSEGYVMVNQDDFVDAMANFLAKYISAMPQAKTMAPKELQQTLLKAFSTAEKKGKIRKVWETGKLLYTATSWGATVFGLYRHPLVMQAASMALCTTCSLVLQFLK</sequence>
<name>A0ABD1Z225_9MARC</name>
<gene>
    <name evidence="2" type="ORF">R1flu_009273</name>
</gene>
<reference evidence="2 3" key="1">
    <citation type="submission" date="2024-09" db="EMBL/GenBank/DDBJ databases">
        <title>Chromosome-scale assembly of Riccia fluitans.</title>
        <authorList>
            <person name="Paukszto L."/>
            <person name="Sawicki J."/>
            <person name="Karawczyk K."/>
            <person name="Piernik-Szablinska J."/>
            <person name="Szczecinska M."/>
            <person name="Mazdziarz M."/>
        </authorList>
    </citation>
    <scope>NUCLEOTIDE SEQUENCE [LARGE SCALE GENOMIC DNA]</scope>
    <source>
        <strain evidence="2">Rf_01</strain>
        <tissue evidence="2">Aerial parts of the thallus</tissue>
    </source>
</reference>
<comment type="caution">
    <text evidence="2">The sequence shown here is derived from an EMBL/GenBank/DDBJ whole genome shotgun (WGS) entry which is preliminary data.</text>
</comment>
<protein>
    <submittedName>
        <fullName evidence="2">Uncharacterized protein</fullName>
    </submittedName>
</protein>
<dbReference type="AlphaFoldDB" id="A0ABD1Z225"/>
<evidence type="ECO:0000256" key="1">
    <source>
        <dbReference type="SAM" id="Coils"/>
    </source>
</evidence>
<evidence type="ECO:0000313" key="3">
    <source>
        <dbReference type="Proteomes" id="UP001605036"/>
    </source>
</evidence>
<keyword evidence="3" id="KW-1185">Reference proteome</keyword>
<organism evidence="2 3">
    <name type="scientific">Riccia fluitans</name>
    <dbReference type="NCBI Taxonomy" id="41844"/>
    <lineage>
        <taxon>Eukaryota</taxon>
        <taxon>Viridiplantae</taxon>
        <taxon>Streptophyta</taxon>
        <taxon>Embryophyta</taxon>
        <taxon>Marchantiophyta</taxon>
        <taxon>Marchantiopsida</taxon>
        <taxon>Marchantiidae</taxon>
        <taxon>Marchantiales</taxon>
        <taxon>Ricciaceae</taxon>
        <taxon>Riccia</taxon>
    </lineage>
</organism>
<dbReference type="PANTHER" id="PTHR33874:SF4">
    <property type="entry name" value="EXPRESSED PROTEIN"/>
    <property type="match status" value="1"/>
</dbReference>
<accession>A0ABD1Z225</accession>
<feature type="coiled-coil region" evidence="1">
    <location>
        <begin position="34"/>
        <end position="75"/>
    </location>
</feature>